<proteinExistence type="predicted"/>
<accession>A0ABC8S1E4</accession>
<dbReference type="EMBL" id="CAUOFW020002058">
    <property type="protein sequence ID" value="CAK9150677.1"/>
    <property type="molecule type" value="Genomic_DNA"/>
</dbReference>
<evidence type="ECO:0000313" key="2">
    <source>
        <dbReference type="Proteomes" id="UP001642360"/>
    </source>
</evidence>
<sequence>MRLLLHEIFSKKKAQFDEELKHLAQISSIAVGIEEGDRGFGVLDMYGHDFITTSSPKLQNVDVFSSSDFRNVRFATVGVVGDHSVRWWARWEEGELGGD</sequence>
<name>A0ABC8S1E4_9AQUA</name>
<keyword evidence="2" id="KW-1185">Reference proteome</keyword>
<comment type="caution">
    <text evidence="1">The sequence shown here is derived from an EMBL/GenBank/DDBJ whole genome shotgun (WGS) entry which is preliminary data.</text>
</comment>
<dbReference type="Proteomes" id="UP001642360">
    <property type="component" value="Unassembled WGS sequence"/>
</dbReference>
<organism evidence="1 2">
    <name type="scientific">Ilex paraguariensis</name>
    <name type="common">yerba mate</name>
    <dbReference type="NCBI Taxonomy" id="185542"/>
    <lineage>
        <taxon>Eukaryota</taxon>
        <taxon>Viridiplantae</taxon>
        <taxon>Streptophyta</taxon>
        <taxon>Embryophyta</taxon>
        <taxon>Tracheophyta</taxon>
        <taxon>Spermatophyta</taxon>
        <taxon>Magnoliopsida</taxon>
        <taxon>eudicotyledons</taxon>
        <taxon>Gunneridae</taxon>
        <taxon>Pentapetalae</taxon>
        <taxon>asterids</taxon>
        <taxon>campanulids</taxon>
        <taxon>Aquifoliales</taxon>
        <taxon>Aquifoliaceae</taxon>
        <taxon>Ilex</taxon>
    </lineage>
</organism>
<reference evidence="1 2" key="1">
    <citation type="submission" date="2024-02" db="EMBL/GenBank/DDBJ databases">
        <authorList>
            <person name="Vignale AGUSTIN F."/>
            <person name="Sosa J E."/>
            <person name="Modenutti C."/>
        </authorList>
    </citation>
    <scope>NUCLEOTIDE SEQUENCE [LARGE SCALE GENOMIC DNA]</scope>
</reference>
<protein>
    <submittedName>
        <fullName evidence="1">Uncharacterized protein</fullName>
    </submittedName>
</protein>
<evidence type="ECO:0000313" key="1">
    <source>
        <dbReference type="EMBL" id="CAK9150677.1"/>
    </source>
</evidence>
<dbReference type="AlphaFoldDB" id="A0ABC8S1E4"/>
<gene>
    <name evidence="1" type="ORF">ILEXP_LOCUS18831</name>
</gene>